<keyword evidence="2" id="KW-0255">Endonuclease</keyword>
<dbReference type="InterPro" id="IPR005135">
    <property type="entry name" value="Endo/exonuclease/phosphatase"/>
</dbReference>
<protein>
    <submittedName>
        <fullName evidence="2">Endonuclease/exonuclease/phosphatase family protein</fullName>
    </submittedName>
</protein>
<keyword evidence="2" id="KW-0540">Nuclease</keyword>
<evidence type="ECO:0000259" key="1">
    <source>
        <dbReference type="Pfam" id="PF03372"/>
    </source>
</evidence>
<reference evidence="3" key="1">
    <citation type="journal article" date="2019" name="Int. J. Syst. Evol. Microbiol.">
        <title>The Global Catalogue of Microorganisms (GCM) 10K type strain sequencing project: providing services to taxonomists for standard genome sequencing and annotation.</title>
        <authorList>
            <consortium name="The Broad Institute Genomics Platform"/>
            <consortium name="The Broad Institute Genome Sequencing Center for Infectious Disease"/>
            <person name="Wu L."/>
            <person name="Ma J."/>
        </authorList>
    </citation>
    <scope>NUCLEOTIDE SEQUENCE [LARGE SCALE GENOMIC DNA]</scope>
    <source>
        <strain evidence="3">ICMP 6774ER</strain>
    </source>
</reference>
<dbReference type="InterPro" id="IPR051916">
    <property type="entry name" value="GPI-anchor_lipid_remodeler"/>
</dbReference>
<dbReference type="Proteomes" id="UP001597368">
    <property type="component" value="Unassembled WGS sequence"/>
</dbReference>
<sequence>MTITVGTYNVRGMKDDVAALARVIRAMSPDVLCVQEAPRLLCWRRRRMELAESAGMRVAAGGRLGGVAILLAPGVRLLHSESHVLKIFLGLEIRAVAIAVVEVEGARFAVASIHLDLDEAARLHHATEAVAMIEQVAARFDAAIVLAGDINEQDDKTTWRYIAARLSDCYPRAPRGNGLTFRAARPDRRIDAIFATQGLQVAWCGGADADPADLVAATDHLPVVARLVRA</sequence>
<dbReference type="Pfam" id="PF03372">
    <property type="entry name" value="Exo_endo_phos"/>
    <property type="match status" value="1"/>
</dbReference>
<feature type="domain" description="Endonuclease/exonuclease/phosphatase" evidence="1">
    <location>
        <begin position="6"/>
        <end position="220"/>
    </location>
</feature>
<comment type="caution">
    <text evidence="2">The sequence shown here is derived from an EMBL/GenBank/DDBJ whole genome shotgun (WGS) entry which is preliminary data.</text>
</comment>
<accession>A0ABW4TAY6</accession>
<keyword evidence="2" id="KW-0378">Hydrolase</keyword>
<name>A0ABW4TAY6_9ACTN</name>
<dbReference type="PANTHER" id="PTHR14859">
    <property type="entry name" value="CALCOFLUOR WHITE HYPERSENSITIVE PROTEIN PRECURSOR"/>
    <property type="match status" value="1"/>
</dbReference>
<proteinExistence type="predicted"/>
<dbReference type="PANTHER" id="PTHR14859:SF1">
    <property type="entry name" value="PGAP2-INTERACTING PROTEIN"/>
    <property type="match status" value="1"/>
</dbReference>
<evidence type="ECO:0000313" key="3">
    <source>
        <dbReference type="Proteomes" id="UP001597368"/>
    </source>
</evidence>
<keyword evidence="3" id="KW-1185">Reference proteome</keyword>
<dbReference type="Gene3D" id="3.60.10.10">
    <property type="entry name" value="Endonuclease/exonuclease/phosphatase"/>
    <property type="match status" value="1"/>
</dbReference>
<dbReference type="InterPro" id="IPR036691">
    <property type="entry name" value="Endo/exonu/phosph_ase_sf"/>
</dbReference>
<organism evidence="2 3">
    <name type="scientific">Nonomuraea mangrovi</name>
    <dbReference type="NCBI Taxonomy" id="2316207"/>
    <lineage>
        <taxon>Bacteria</taxon>
        <taxon>Bacillati</taxon>
        <taxon>Actinomycetota</taxon>
        <taxon>Actinomycetes</taxon>
        <taxon>Streptosporangiales</taxon>
        <taxon>Streptosporangiaceae</taxon>
        <taxon>Nonomuraea</taxon>
    </lineage>
</organism>
<dbReference type="SUPFAM" id="SSF56219">
    <property type="entry name" value="DNase I-like"/>
    <property type="match status" value="1"/>
</dbReference>
<evidence type="ECO:0000313" key="2">
    <source>
        <dbReference type="EMBL" id="MFD1937931.1"/>
    </source>
</evidence>
<dbReference type="RefSeq" id="WP_379579539.1">
    <property type="nucleotide sequence ID" value="NZ_JBHUFV010000061.1"/>
</dbReference>
<dbReference type="EMBL" id="JBHUFV010000061">
    <property type="protein sequence ID" value="MFD1937931.1"/>
    <property type="molecule type" value="Genomic_DNA"/>
</dbReference>
<dbReference type="GO" id="GO:0004519">
    <property type="term" value="F:endonuclease activity"/>
    <property type="evidence" value="ECO:0007669"/>
    <property type="project" value="UniProtKB-KW"/>
</dbReference>
<gene>
    <name evidence="2" type="ORF">ACFSKW_41310</name>
</gene>